<comment type="caution">
    <text evidence="1">The sequence shown here is derived from an EMBL/GenBank/DDBJ whole genome shotgun (WGS) entry which is preliminary data.</text>
</comment>
<evidence type="ECO:0000313" key="1">
    <source>
        <dbReference type="EMBL" id="PPE03747.1"/>
    </source>
</evidence>
<organism evidence="1 2">
    <name type="scientific">Holospora curviuscula</name>
    <dbReference type="NCBI Taxonomy" id="1082868"/>
    <lineage>
        <taxon>Bacteria</taxon>
        <taxon>Pseudomonadati</taxon>
        <taxon>Pseudomonadota</taxon>
        <taxon>Alphaproteobacteria</taxon>
        <taxon>Holosporales</taxon>
        <taxon>Holosporaceae</taxon>
        <taxon>Holospora</taxon>
    </lineage>
</organism>
<dbReference type="EMBL" id="PHHC01000082">
    <property type="protein sequence ID" value="PPE03747.1"/>
    <property type="molecule type" value="Genomic_DNA"/>
</dbReference>
<gene>
    <name evidence="1" type="ORF">HCUR_00762</name>
</gene>
<accession>A0A2S5R8W9</accession>
<reference evidence="1 2" key="1">
    <citation type="submission" date="2017-11" db="EMBL/GenBank/DDBJ databases">
        <title>Comparative genomic analysis of Holospora spp., intranuclear symbionts of paramecia.</title>
        <authorList>
            <person name="Garushyants S.K."/>
            <person name="Beliavskaya A."/>
            <person name="Malko D.B."/>
            <person name="Logacheva M.D."/>
            <person name="Rautian M.S."/>
            <person name="Gelfand M.S."/>
        </authorList>
    </citation>
    <scope>NUCLEOTIDE SEQUENCE [LARGE SCALE GENOMIC DNA]</scope>
    <source>
        <strain evidence="2">02AZ16</strain>
    </source>
</reference>
<proteinExistence type="predicted"/>
<name>A0A2S5R8W9_9PROT</name>
<keyword evidence="2" id="KW-1185">Reference proteome</keyword>
<sequence length="31" mass="3782">MLYYFALMFKDATLYNAGILQMLRFRGYQEL</sequence>
<dbReference type="AlphaFoldDB" id="A0A2S5R8W9"/>
<dbReference type="Proteomes" id="UP000239425">
    <property type="component" value="Unassembled WGS sequence"/>
</dbReference>
<protein>
    <submittedName>
        <fullName evidence="1">Uncharacterized protein</fullName>
    </submittedName>
</protein>
<evidence type="ECO:0000313" key="2">
    <source>
        <dbReference type="Proteomes" id="UP000239425"/>
    </source>
</evidence>